<name>A0A6A7ADF6_9PLEO</name>
<reference evidence="1" key="1">
    <citation type="journal article" date="2020" name="Stud. Mycol.">
        <title>101 Dothideomycetes genomes: a test case for predicting lifestyles and emergence of pathogens.</title>
        <authorList>
            <person name="Haridas S."/>
            <person name="Albert R."/>
            <person name="Binder M."/>
            <person name="Bloem J."/>
            <person name="Labutti K."/>
            <person name="Salamov A."/>
            <person name="Andreopoulos B."/>
            <person name="Baker S."/>
            <person name="Barry K."/>
            <person name="Bills G."/>
            <person name="Bluhm B."/>
            <person name="Cannon C."/>
            <person name="Castanera R."/>
            <person name="Culley D."/>
            <person name="Daum C."/>
            <person name="Ezra D."/>
            <person name="Gonzalez J."/>
            <person name="Henrissat B."/>
            <person name="Kuo A."/>
            <person name="Liang C."/>
            <person name="Lipzen A."/>
            <person name="Lutzoni F."/>
            <person name="Magnuson J."/>
            <person name="Mondo S."/>
            <person name="Nolan M."/>
            <person name="Ohm R."/>
            <person name="Pangilinan J."/>
            <person name="Park H.-J."/>
            <person name="Ramirez L."/>
            <person name="Alfaro M."/>
            <person name="Sun H."/>
            <person name="Tritt A."/>
            <person name="Yoshinaga Y."/>
            <person name="Zwiers L.-H."/>
            <person name="Turgeon B."/>
            <person name="Goodwin S."/>
            <person name="Spatafora J."/>
            <person name="Crous P."/>
            <person name="Grigoriev I."/>
        </authorList>
    </citation>
    <scope>NUCLEOTIDE SEQUENCE</scope>
    <source>
        <strain evidence="1">CBS 113818</strain>
    </source>
</reference>
<dbReference type="EMBL" id="MU006218">
    <property type="protein sequence ID" value="KAF2831341.1"/>
    <property type="molecule type" value="Genomic_DNA"/>
</dbReference>
<evidence type="ECO:0000313" key="1">
    <source>
        <dbReference type="EMBL" id="KAF2831341.1"/>
    </source>
</evidence>
<protein>
    <submittedName>
        <fullName evidence="1">Uncharacterized protein</fullName>
    </submittedName>
</protein>
<accession>A0A6A7ADF6</accession>
<sequence>MNVKRTYERLPASQLSQSWIDYIYLAVVLSGHVQAPYIHAYCNFSHPTFLWSKTRFT</sequence>
<evidence type="ECO:0000313" key="2">
    <source>
        <dbReference type="Proteomes" id="UP000799424"/>
    </source>
</evidence>
<organism evidence="1 2">
    <name type="scientific">Ophiobolus disseminans</name>
    <dbReference type="NCBI Taxonomy" id="1469910"/>
    <lineage>
        <taxon>Eukaryota</taxon>
        <taxon>Fungi</taxon>
        <taxon>Dikarya</taxon>
        <taxon>Ascomycota</taxon>
        <taxon>Pezizomycotina</taxon>
        <taxon>Dothideomycetes</taxon>
        <taxon>Pleosporomycetidae</taxon>
        <taxon>Pleosporales</taxon>
        <taxon>Pleosporineae</taxon>
        <taxon>Phaeosphaeriaceae</taxon>
        <taxon>Ophiobolus</taxon>
    </lineage>
</organism>
<dbReference type="Proteomes" id="UP000799424">
    <property type="component" value="Unassembled WGS sequence"/>
</dbReference>
<gene>
    <name evidence="1" type="ORF">CC86DRAFT_366727</name>
</gene>
<dbReference type="AlphaFoldDB" id="A0A6A7ADF6"/>
<proteinExistence type="predicted"/>
<keyword evidence="2" id="KW-1185">Reference proteome</keyword>